<sequence>MADGYQLFEFVGGTQPMRVD</sequence>
<name>A0A834TYQ1_9FABA</name>
<dbReference type="EMBL" id="JAAIUW010000005">
    <property type="protein sequence ID" value="KAF7830499.1"/>
    <property type="molecule type" value="Genomic_DNA"/>
</dbReference>
<accession>A0A834TYQ1</accession>
<dbReference type="Proteomes" id="UP000634136">
    <property type="component" value="Unassembled WGS sequence"/>
</dbReference>
<evidence type="ECO:0000313" key="1">
    <source>
        <dbReference type="EMBL" id="KAF7830499.1"/>
    </source>
</evidence>
<comment type="caution">
    <text evidence="1">The sequence shown here is derived from an EMBL/GenBank/DDBJ whole genome shotgun (WGS) entry which is preliminary data.</text>
</comment>
<gene>
    <name evidence="1" type="ORF">G2W53_012832</name>
</gene>
<organism evidence="1 2">
    <name type="scientific">Senna tora</name>
    <dbReference type="NCBI Taxonomy" id="362788"/>
    <lineage>
        <taxon>Eukaryota</taxon>
        <taxon>Viridiplantae</taxon>
        <taxon>Streptophyta</taxon>
        <taxon>Embryophyta</taxon>
        <taxon>Tracheophyta</taxon>
        <taxon>Spermatophyta</taxon>
        <taxon>Magnoliopsida</taxon>
        <taxon>eudicotyledons</taxon>
        <taxon>Gunneridae</taxon>
        <taxon>Pentapetalae</taxon>
        <taxon>rosids</taxon>
        <taxon>fabids</taxon>
        <taxon>Fabales</taxon>
        <taxon>Fabaceae</taxon>
        <taxon>Caesalpinioideae</taxon>
        <taxon>Cassia clade</taxon>
        <taxon>Senna</taxon>
    </lineage>
</organism>
<keyword evidence="2" id="KW-1185">Reference proteome</keyword>
<dbReference type="AlphaFoldDB" id="A0A834TYQ1"/>
<evidence type="ECO:0000313" key="2">
    <source>
        <dbReference type="Proteomes" id="UP000634136"/>
    </source>
</evidence>
<proteinExistence type="predicted"/>
<protein>
    <submittedName>
        <fullName evidence="1">Uncharacterized protein</fullName>
    </submittedName>
</protein>
<reference evidence="1" key="1">
    <citation type="submission" date="2020-09" db="EMBL/GenBank/DDBJ databases">
        <title>Genome-Enabled Discovery of Anthraquinone Biosynthesis in Senna tora.</title>
        <authorList>
            <person name="Kang S.-H."/>
            <person name="Pandey R.P."/>
            <person name="Lee C.-M."/>
            <person name="Sim J.-S."/>
            <person name="Jeong J.-T."/>
            <person name="Choi B.-S."/>
            <person name="Jung M."/>
            <person name="Ginzburg D."/>
            <person name="Zhao K."/>
            <person name="Won S.Y."/>
            <person name="Oh T.-J."/>
            <person name="Yu Y."/>
            <person name="Kim N.-H."/>
            <person name="Lee O.R."/>
            <person name="Lee T.-H."/>
            <person name="Bashyal P."/>
            <person name="Kim T.-S."/>
            <person name="Lee W.-H."/>
            <person name="Kawkins C."/>
            <person name="Kim C.-K."/>
            <person name="Kim J.S."/>
            <person name="Ahn B.O."/>
            <person name="Rhee S.Y."/>
            <person name="Sohng J.K."/>
        </authorList>
    </citation>
    <scope>NUCLEOTIDE SEQUENCE</scope>
    <source>
        <tissue evidence="1">Leaf</tissue>
    </source>
</reference>